<reference evidence="1 2" key="1">
    <citation type="submission" date="2020-10" db="EMBL/GenBank/DDBJ databases">
        <title>Thermofilum lucidum 3507LT sp. nov. a novel member of Thermofilaceae family isolated from Chile hot spring, and proposal of description order Thermofilales.</title>
        <authorList>
            <person name="Zayulina K.S."/>
            <person name="Elcheninov A.G."/>
            <person name="Toshchakov S.V."/>
            <person name="Kublanov I.V."/>
        </authorList>
    </citation>
    <scope>NUCLEOTIDE SEQUENCE [LARGE SCALE GENOMIC DNA]</scope>
    <source>
        <strain evidence="1 2">3507LT</strain>
    </source>
</reference>
<accession>A0A7L9FJH0</accession>
<dbReference type="AlphaFoldDB" id="A0A7L9FJH0"/>
<dbReference type="EMBL" id="CP062310">
    <property type="protein sequence ID" value="QOJ79074.1"/>
    <property type="molecule type" value="Genomic_DNA"/>
</dbReference>
<organism evidence="1 2">
    <name type="scientific">Infirmifilum lucidum</name>
    <dbReference type="NCBI Taxonomy" id="2776706"/>
    <lineage>
        <taxon>Archaea</taxon>
        <taxon>Thermoproteota</taxon>
        <taxon>Thermoprotei</taxon>
        <taxon>Thermofilales</taxon>
        <taxon>Thermofilaceae</taxon>
        <taxon>Infirmifilum</taxon>
    </lineage>
</organism>
<dbReference type="Proteomes" id="UP000594121">
    <property type="component" value="Chromosome"/>
</dbReference>
<dbReference type="RefSeq" id="WP_192819046.1">
    <property type="nucleotide sequence ID" value="NZ_CP062310.1"/>
</dbReference>
<keyword evidence="2" id="KW-1185">Reference proteome</keyword>
<gene>
    <name evidence="1" type="ORF">IG193_00990</name>
</gene>
<evidence type="ECO:0000313" key="2">
    <source>
        <dbReference type="Proteomes" id="UP000594121"/>
    </source>
</evidence>
<dbReference type="KEGG" id="thel:IG193_00990"/>
<evidence type="ECO:0000313" key="1">
    <source>
        <dbReference type="EMBL" id="QOJ79074.1"/>
    </source>
</evidence>
<proteinExistence type="predicted"/>
<name>A0A7L9FJH0_9CREN</name>
<sequence>MPIALLAPRLRLARVKLASTISREFASGEVVIALPYPPELEKQLNLYSKGLINWTRLKLSLRNLYGDFYRSWLWVEEPLLRAMPVIGAKVKCYGSRASEYTKRGGDLAVLAFKARARGEINLEEWRKVVEGRPLLEPGPYDVVVSSAPMEGFENRDLWGLPYPPSEALGSSPLTREAVLEYVDYVFNYIVKSRNLDEAYLRWLEERKGVRAPELWRLLELVSR</sequence>
<dbReference type="InParanoid" id="A0A7L9FJH0"/>
<protein>
    <submittedName>
        <fullName evidence="1">Uncharacterized protein</fullName>
    </submittedName>
</protein>
<dbReference type="GeneID" id="59148428"/>